<organism evidence="1 2">
    <name type="scientific">Hymenolepis diminuta</name>
    <name type="common">Rat tapeworm</name>
    <dbReference type="NCBI Taxonomy" id="6216"/>
    <lineage>
        <taxon>Eukaryota</taxon>
        <taxon>Metazoa</taxon>
        <taxon>Spiralia</taxon>
        <taxon>Lophotrochozoa</taxon>
        <taxon>Platyhelminthes</taxon>
        <taxon>Cestoda</taxon>
        <taxon>Eucestoda</taxon>
        <taxon>Cyclophyllidea</taxon>
        <taxon>Hymenolepididae</taxon>
        <taxon>Hymenolepis</taxon>
    </lineage>
</organism>
<dbReference type="EMBL" id="CABIJS010000333">
    <property type="protein sequence ID" value="VUZ49742.1"/>
    <property type="molecule type" value="Genomic_DNA"/>
</dbReference>
<sequence>MFPKFLILPPIFSRRSTFSQHSALTHHSASTIAATYNTVINSHSKVSHATLLAPTTCRSAISILHIPAVYQRRSLLTQLHSLALHLANFCSLPSVVHLRRSLVVLGQSAPAAEFRGQDLRTTCEEMLLPYLCVPTKRDPTAHNSAYSVCDLVHVLNHRLNHQGTATIITDLHSGDIYDVGTGKGT</sequence>
<keyword evidence="2" id="KW-1185">Reference proteome</keyword>
<proteinExistence type="predicted"/>
<accession>A0A564YR24</accession>
<evidence type="ECO:0000313" key="1">
    <source>
        <dbReference type="EMBL" id="VUZ49742.1"/>
    </source>
</evidence>
<name>A0A564YR24_HYMDI</name>
<dbReference type="AlphaFoldDB" id="A0A564YR24"/>
<reference evidence="1 2" key="1">
    <citation type="submission" date="2019-07" db="EMBL/GenBank/DDBJ databases">
        <authorList>
            <person name="Jastrzebski P J."/>
            <person name="Paukszto L."/>
            <person name="Jastrzebski P J."/>
        </authorList>
    </citation>
    <scope>NUCLEOTIDE SEQUENCE [LARGE SCALE GENOMIC DNA]</scope>
    <source>
        <strain evidence="1 2">WMS-il1</strain>
    </source>
</reference>
<evidence type="ECO:0000313" key="2">
    <source>
        <dbReference type="Proteomes" id="UP000321570"/>
    </source>
</evidence>
<protein>
    <submittedName>
        <fullName evidence="1">Uncharacterized protein</fullName>
    </submittedName>
</protein>
<gene>
    <name evidence="1" type="ORF">WMSIL1_LOCUS8833</name>
</gene>
<dbReference type="Proteomes" id="UP000321570">
    <property type="component" value="Unassembled WGS sequence"/>
</dbReference>